<dbReference type="PANTHER" id="PTHR34194:SF2">
    <property type="entry name" value="F14J8.16 PROTEIN"/>
    <property type="match status" value="1"/>
</dbReference>
<dbReference type="EMBL" id="LRBV02000009">
    <property type="status" value="NOT_ANNOTATED_CDS"/>
    <property type="molecule type" value="Genomic_DNA"/>
</dbReference>
<protein>
    <submittedName>
        <fullName evidence="1">Uncharacterized protein</fullName>
    </submittedName>
</protein>
<reference evidence="1 2" key="1">
    <citation type="journal article" date="2016" name="G3 (Bethesda)">
        <title>First Draft Assembly and Annotation of the Genome of a California Endemic Oak Quercus lobata Nee (Fagaceae).</title>
        <authorList>
            <person name="Sork V.L."/>
            <person name="Fitz-Gibbon S.T."/>
            <person name="Puiu D."/>
            <person name="Crepeau M."/>
            <person name="Gugger P.F."/>
            <person name="Sherman R."/>
            <person name="Stevens K."/>
            <person name="Langley C.H."/>
            <person name="Pellegrini M."/>
            <person name="Salzberg S.L."/>
        </authorList>
    </citation>
    <scope>NUCLEOTIDE SEQUENCE [LARGE SCALE GENOMIC DNA]</scope>
    <source>
        <strain evidence="1 2">cv. SW786</strain>
    </source>
</reference>
<dbReference type="PANTHER" id="PTHR34194">
    <property type="entry name" value="F14J8.16 PROTEIN"/>
    <property type="match status" value="1"/>
</dbReference>
<accession>A0A7N2MJM9</accession>
<proteinExistence type="predicted"/>
<evidence type="ECO:0000313" key="1">
    <source>
        <dbReference type="EnsemblPlants" id="QL09p032233:mrna"/>
    </source>
</evidence>
<dbReference type="AlphaFoldDB" id="A0A7N2MJM9"/>
<reference evidence="1" key="2">
    <citation type="submission" date="2021-01" db="UniProtKB">
        <authorList>
            <consortium name="EnsemblPlants"/>
        </authorList>
    </citation>
    <scope>IDENTIFICATION</scope>
</reference>
<keyword evidence="2" id="KW-1185">Reference proteome</keyword>
<dbReference type="OMA" id="CENEHND"/>
<dbReference type="Gramene" id="QL09p032233:mrna">
    <property type="protein sequence ID" value="QL09p032233:mrna"/>
    <property type="gene ID" value="QL09p032233"/>
</dbReference>
<dbReference type="InParanoid" id="A0A7N2MJM9"/>
<dbReference type="EnsemblPlants" id="QL09p032233:mrna">
    <property type="protein sequence ID" value="QL09p032233:mrna"/>
    <property type="gene ID" value="QL09p032233"/>
</dbReference>
<dbReference type="Proteomes" id="UP000594261">
    <property type="component" value="Chromosome 9"/>
</dbReference>
<evidence type="ECO:0000313" key="2">
    <source>
        <dbReference type="Proteomes" id="UP000594261"/>
    </source>
</evidence>
<sequence>MGNVRVKGEDGDDECDLRLMRRWKRRCIANGSFNAKVCDNSAKKTRNNSVKLEATPLYDKDYVHYVNYLLENDYDSDNGTDFNGKSVLDGYDKVKILENDDQDAGFWHNMCLDDNDLDGDNDTGVNARYVLDGHDNVKISENNDQEADFQHKMCLDDNDDVWDPQYKMFMENLRHDGKSYVLVVVNNEIPVVVRYEREEGLCDGLKLDTHETLKSCLRGVNTKTARAVKREKIESLNNLGNVSGVKRSGKTEAVRTLNDASRYEREEGLCDGLKLDTSETLKSCLRGVNTKTARSLKKEKFESLNNLNNVLSVERSGMAETGRTLNDASRREKIESPNVFFGVSSLEKTEKQITKMNFVRRESMETLETLRGVTRKKSKNLMMDVNEENEDPFSGGTNGHLSKRSGMANAKVLHPAKHDCNHRVESDMIDECYKIFLNCLESNGGNLVFKPEHGKPVTYEGDVESSDDLEIYATDKDPFSDRICSPFVASRSDAIVNVDIDRRTRIGSPGSGRHSQFRKNLMEILRRPYNEMEYKKLMHEVAYRRPKERDRELRSGTKSYSTKSCGKSYLDQYSGFKRKIKSVQSDRHRVFNLLRGFFFWLQAKRANNLNVNTSLHKTISNCNAFKETTWATIDQNRESHCRNTISICLMKEHFSLGRTNLVWVFCPKSKPGIFL</sequence>
<name>A0A7N2MJM9_QUELO</name>
<organism evidence="1 2">
    <name type="scientific">Quercus lobata</name>
    <name type="common">Valley oak</name>
    <dbReference type="NCBI Taxonomy" id="97700"/>
    <lineage>
        <taxon>Eukaryota</taxon>
        <taxon>Viridiplantae</taxon>
        <taxon>Streptophyta</taxon>
        <taxon>Embryophyta</taxon>
        <taxon>Tracheophyta</taxon>
        <taxon>Spermatophyta</taxon>
        <taxon>Magnoliopsida</taxon>
        <taxon>eudicotyledons</taxon>
        <taxon>Gunneridae</taxon>
        <taxon>Pentapetalae</taxon>
        <taxon>rosids</taxon>
        <taxon>fabids</taxon>
        <taxon>Fagales</taxon>
        <taxon>Fagaceae</taxon>
        <taxon>Quercus</taxon>
    </lineage>
</organism>